<sequence>MMQQVLNIVDRNFMKVDILNGVRRVQYAFYEKNVECFLAYDNDTLAGVVTKKELVGAHPNRIVADVMSNRFIFVNCYAHIWNVKEIFDLNKYIDIVLVKNEDDIEGYISRTALNIELGKHIDLLTGLYKSEYMFYNAYNLLKNGTQLAILFIDLDNFGYIDKKYGHINGDAILKNVANILKDTLEPNSYLCRYAGDEFAIVTSYCIENSRLLAEKIISSINTYPFSNGIPVSASIGITGCSINNSKIKNISELINKLVNIASLASTKAKQNINNSIIIEDVDINAIA</sequence>
<protein>
    <submittedName>
        <fullName evidence="2">Putative diguanylate cyclase YegE</fullName>
        <ecNumber evidence="2">2.7.7.65</ecNumber>
    </submittedName>
</protein>
<evidence type="ECO:0000259" key="1">
    <source>
        <dbReference type="PROSITE" id="PS50887"/>
    </source>
</evidence>
<dbReference type="SMART" id="SM00267">
    <property type="entry name" value="GGDEF"/>
    <property type="match status" value="1"/>
</dbReference>
<proteinExistence type="predicted"/>
<dbReference type="InterPro" id="IPR000160">
    <property type="entry name" value="GGDEF_dom"/>
</dbReference>
<dbReference type="CDD" id="cd01949">
    <property type="entry name" value="GGDEF"/>
    <property type="match status" value="1"/>
</dbReference>
<dbReference type="STRING" id="36844.SAMN04488501_101268"/>
<organism evidence="2 3">
    <name type="scientific">Clostridium homopropionicum DSM 5847</name>
    <dbReference type="NCBI Taxonomy" id="1121318"/>
    <lineage>
        <taxon>Bacteria</taxon>
        <taxon>Bacillati</taxon>
        <taxon>Bacillota</taxon>
        <taxon>Clostridia</taxon>
        <taxon>Eubacteriales</taxon>
        <taxon>Clostridiaceae</taxon>
        <taxon>Clostridium</taxon>
    </lineage>
</organism>
<gene>
    <name evidence="2" type="primary">yegE_2</name>
    <name evidence="2" type="ORF">CLHOM_32150</name>
</gene>
<dbReference type="PATRIC" id="fig|1121318.3.peg.3214"/>
<evidence type="ECO:0000313" key="3">
    <source>
        <dbReference type="Proteomes" id="UP000037043"/>
    </source>
</evidence>
<dbReference type="SUPFAM" id="SSF54631">
    <property type="entry name" value="CBS-domain pair"/>
    <property type="match status" value="1"/>
</dbReference>
<keyword evidence="2" id="KW-0548">Nucleotidyltransferase</keyword>
<evidence type="ECO:0000313" key="2">
    <source>
        <dbReference type="EMBL" id="KOA18318.1"/>
    </source>
</evidence>
<dbReference type="Pfam" id="PF00990">
    <property type="entry name" value="GGDEF"/>
    <property type="match status" value="1"/>
</dbReference>
<dbReference type="SUPFAM" id="SSF55073">
    <property type="entry name" value="Nucleotide cyclase"/>
    <property type="match status" value="1"/>
</dbReference>
<dbReference type="EC" id="2.7.7.65" evidence="2"/>
<dbReference type="Gene3D" id="3.30.70.270">
    <property type="match status" value="1"/>
</dbReference>
<dbReference type="InterPro" id="IPR029787">
    <property type="entry name" value="Nucleotide_cyclase"/>
</dbReference>
<dbReference type="EMBL" id="LHUR01000042">
    <property type="protein sequence ID" value="KOA18318.1"/>
    <property type="molecule type" value="Genomic_DNA"/>
</dbReference>
<feature type="domain" description="GGDEF" evidence="1">
    <location>
        <begin position="145"/>
        <end position="281"/>
    </location>
</feature>
<name>A0A0L6Z690_9CLOT</name>
<accession>A0A0L6Z690</accession>
<comment type="caution">
    <text evidence="2">The sequence shown here is derived from an EMBL/GenBank/DDBJ whole genome shotgun (WGS) entry which is preliminary data.</text>
</comment>
<dbReference type="InterPro" id="IPR052155">
    <property type="entry name" value="Biofilm_reg_signaling"/>
</dbReference>
<dbReference type="InterPro" id="IPR043128">
    <property type="entry name" value="Rev_trsase/Diguanyl_cyclase"/>
</dbReference>
<dbReference type="GO" id="GO:0052621">
    <property type="term" value="F:diguanylate cyclase activity"/>
    <property type="evidence" value="ECO:0007669"/>
    <property type="project" value="UniProtKB-EC"/>
</dbReference>
<dbReference type="PROSITE" id="PS50887">
    <property type="entry name" value="GGDEF"/>
    <property type="match status" value="1"/>
</dbReference>
<dbReference type="Gene3D" id="3.10.580.10">
    <property type="entry name" value="CBS-domain"/>
    <property type="match status" value="1"/>
</dbReference>
<dbReference type="NCBIfam" id="TIGR00254">
    <property type="entry name" value="GGDEF"/>
    <property type="match status" value="1"/>
</dbReference>
<keyword evidence="2" id="KW-0808">Transferase</keyword>
<dbReference type="Proteomes" id="UP000037043">
    <property type="component" value="Unassembled WGS sequence"/>
</dbReference>
<dbReference type="PANTHER" id="PTHR44757">
    <property type="entry name" value="DIGUANYLATE CYCLASE DGCP"/>
    <property type="match status" value="1"/>
</dbReference>
<dbReference type="PANTHER" id="PTHR44757:SF2">
    <property type="entry name" value="BIOFILM ARCHITECTURE MAINTENANCE PROTEIN MBAA"/>
    <property type="match status" value="1"/>
</dbReference>
<dbReference type="AlphaFoldDB" id="A0A0L6Z690"/>
<reference evidence="3" key="1">
    <citation type="submission" date="2015-08" db="EMBL/GenBank/DDBJ databases">
        <title>Genome sequence of the strict anaerobe Clostridium homopropionicum LuHBu1 (DSM 5847T).</title>
        <authorList>
            <person name="Poehlein A."/>
            <person name="Beck M."/>
            <person name="Schiel-Bengelsdorf B."/>
            <person name="Bengelsdorf F.R."/>
            <person name="Daniel R."/>
            <person name="Duerre P."/>
        </authorList>
    </citation>
    <scope>NUCLEOTIDE SEQUENCE [LARGE SCALE GENOMIC DNA]</scope>
    <source>
        <strain evidence="3">DSM 5847</strain>
    </source>
</reference>
<dbReference type="RefSeq" id="WP_052222667.1">
    <property type="nucleotide sequence ID" value="NZ_LHUR01000042.1"/>
</dbReference>
<dbReference type="InterPro" id="IPR046342">
    <property type="entry name" value="CBS_dom_sf"/>
</dbReference>
<keyword evidence="3" id="KW-1185">Reference proteome</keyword>